<feature type="transmembrane region" description="Helical" evidence="7">
    <location>
        <begin position="70"/>
        <end position="88"/>
    </location>
</feature>
<evidence type="ECO:0000256" key="1">
    <source>
        <dbReference type="ARBA" id="ARBA00004141"/>
    </source>
</evidence>
<feature type="transmembrane region" description="Helical" evidence="7">
    <location>
        <begin position="100"/>
        <end position="121"/>
    </location>
</feature>
<dbReference type="Pfam" id="PF02397">
    <property type="entry name" value="Bac_transf"/>
    <property type="match status" value="1"/>
</dbReference>
<evidence type="ECO:0000256" key="5">
    <source>
        <dbReference type="ARBA" id="ARBA00022989"/>
    </source>
</evidence>
<organism evidence="9 10">
    <name type="scientific">Gynuella sunshinyii YC6258</name>
    <dbReference type="NCBI Taxonomy" id="1445510"/>
    <lineage>
        <taxon>Bacteria</taxon>
        <taxon>Pseudomonadati</taxon>
        <taxon>Pseudomonadota</taxon>
        <taxon>Gammaproteobacteria</taxon>
        <taxon>Oceanospirillales</taxon>
        <taxon>Saccharospirillaceae</taxon>
        <taxon>Gynuella</taxon>
    </lineage>
</organism>
<evidence type="ECO:0000256" key="4">
    <source>
        <dbReference type="ARBA" id="ARBA00022692"/>
    </source>
</evidence>
<dbReference type="InterPro" id="IPR017475">
    <property type="entry name" value="EPS_sugar_tfrase"/>
</dbReference>
<evidence type="ECO:0000256" key="2">
    <source>
        <dbReference type="ARBA" id="ARBA00006464"/>
    </source>
</evidence>
<feature type="transmembrane region" description="Helical" evidence="7">
    <location>
        <begin position="7"/>
        <end position="30"/>
    </location>
</feature>
<dbReference type="InterPro" id="IPR017473">
    <property type="entry name" value="Undecaprenyl-P_gluc_Ptfrase"/>
</dbReference>
<dbReference type="HOGENOM" id="CLU_024920_0_1_6"/>
<dbReference type="PATRIC" id="fig|1445510.3.peg.3211"/>
<dbReference type="NCBIfam" id="TIGR03023">
    <property type="entry name" value="WcaJ_sugtrans"/>
    <property type="match status" value="1"/>
</dbReference>
<dbReference type="PANTHER" id="PTHR30576">
    <property type="entry name" value="COLANIC BIOSYNTHESIS UDP-GLUCOSE LIPID CARRIER TRANSFERASE"/>
    <property type="match status" value="1"/>
</dbReference>
<name>A0A0C5VPI8_9GAMM</name>
<feature type="transmembrane region" description="Helical" evidence="7">
    <location>
        <begin position="36"/>
        <end position="58"/>
    </location>
</feature>
<dbReference type="AlphaFoldDB" id="A0A0C5VPI8"/>
<comment type="subcellular location">
    <subcellularLocation>
        <location evidence="1">Membrane</location>
        <topology evidence="1">Multi-pass membrane protein</topology>
    </subcellularLocation>
</comment>
<evidence type="ECO:0000256" key="7">
    <source>
        <dbReference type="SAM" id="Phobius"/>
    </source>
</evidence>
<dbReference type="STRING" id="1445510.YC6258_03247"/>
<protein>
    <submittedName>
        <fullName evidence="9">Sugar transferase involved in lipopolysaccharide synthesis</fullName>
    </submittedName>
</protein>
<dbReference type="KEGG" id="gsn:YC6258_03247"/>
<accession>A0A0C5VPI8</accession>
<evidence type="ECO:0000313" key="9">
    <source>
        <dbReference type="EMBL" id="AJQ95283.1"/>
    </source>
</evidence>
<dbReference type="Proteomes" id="UP000032266">
    <property type="component" value="Chromosome"/>
</dbReference>
<keyword evidence="5 7" id="KW-1133">Transmembrane helix</keyword>
<feature type="transmembrane region" description="Helical" evidence="7">
    <location>
        <begin position="426"/>
        <end position="446"/>
    </location>
</feature>
<dbReference type="Pfam" id="PF13727">
    <property type="entry name" value="CoA_binding_3"/>
    <property type="match status" value="1"/>
</dbReference>
<proteinExistence type="inferred from homology"/>
<gene>
    <name evidence="9" type="ORF">YC6258_03247</name>
</gene>
<evidence type="ECO:0000256" key="6">
    <source>
        <dbReference type="ARBA" id="ARBA00023136"/>
    </source>
</evidence>
<dbReference type="GO" id="GO:0016780">
    <property type="term" value="F:phosphotransferase activity, for other substituted phosphate groups"/>
    <property type="evidence" value="ECO:0007669"/>
    <property type="project" value="TreeGrafter"/>
</dbReference>
<keyword evidence="6 7" id="KW-0472">Membrane</keyword>
<keyword evidence="10" id="KW-1185">Reference proteome</keyword>
<feature type="domain" description="Bacterial sugar transferase" evidence="8">
    <location>
        <begin position="261"/>
        <end position="439"/>
    </location>
</feature>
<evidence type="ECO:0000259" key="8">
    <source>
        <dbReference type="Pfam" id="PF02397"/>
    </source>
</evidence>
<dbReference type="Gene3D" id="3.40.50.720">
    <property type="entry name" value="NAD(P)-binding Rossmann-like Domain"/>
    <property type="match status" value="1"/>
</dbReference>
<evidence type="ECO:0000256" key="3">
    <source>
        <dbReference type="ARBA" id="ARBA00022679"/>
    </source>
</evidence>
<evidence type="ECO:0000313" key="10">
    <source>
        <dbReference type="Proteomes" id="UP000032266"/>
    </source>
</evidence>
<keyword evidence="4 7" id="KW-0812">Transmembrane</keyword>
<dbReference type="InterPro" id="IPR003362">
    <property type="entry name" value="Bact_transf"/>
</dbReference>
<dbReference type="NCBIfam" id="TIGR03025">
    <property type="entry name" value="EPS_sugtrans"/>
    <property type="match status" value="1"/>
</dbReference>
<dbReference type="GO" id="GO:0016020">
    <property type="term" value="C:membrane"/>
    <property type="evidence" value="ECO:0007669"/>
    <property type="project" value="UniProtKB-SubCell"/>
</dbReference>
<comment type="similarity">
    <text evidence="2">Belongs to the bacterial sugar transferase family.</text>
</comment>
<dbReference type="PANTHER" id="PTHR30576:SF0">
    <property type="entry name" value="UNDECAPRENYL-PHOSPHATE N-ACETYLGALACTOSAMINYL 1-PHOSPHATE TRANSFERASE-RELATED"/>
    <property type="match status" value="1"/>
</dbReference>
<feature type="transmembrane region" description="Helical" evidence="7">
    <location>
        <begin position="266"/>
        <end position="287"/>
    </location>
</feature>
<sequence>MSVLMRIFDAIIVVTMARFAYSLWLGTWIVPKHYELGYTVSVFATVLVFNHFRLYRVWRGGSKSEEIKNVFYALASTFVILAIASAMTKTTDSYSRGWFLIWWGLSFVVIGGYRFVVRLILNVLRKKGYNQRSIVIIGSGAIVERLVATVEENRWIGLQLKGVLGDDLGHLGKTQVLGGYEDVVTYLETNTVDQVWVAIPLNQMDKIKDVLADLSLFSTTIKYVPDVFDFNLLNHSVGSIANIPVINLTDSPNEGINAFIKRCEDIILSSIILFLVSPLMLGLALGVKLTSKGPVFYRQERIGWNGAKFNMFKFRSMPVDVEQNGVKWGSANEKTKTKFGAFIRKTSLDELPQFLNVLKGDMSIVGPRPERTVFVDQFKKEIPRYMQKHVMKAGITGWAQVNGWRGDTNLHKRIECDLFYIENWSIWFDLKIIVLTVLAGFFNLNFKR</sequence>
<dbReference type="EMBL" id="CP007142">
    <property type="protein sequence ID" value="AJQ95283.1"/>
    <property type="molecule type" value="Genomic_DNA"/>
</dbReference>
<reference evidence="9 10" key="1">
    <citation type="submission" date="2014-01" db="EMBL/GenBank/DDBJ databases">
        <title>Full genme sequencing of cellulolytic bacterium Gynuella sunshinyii YC6258T gen. nov., sp. nov.</title>
        <authorList>
            <person name="Khan H."/>
            <person name="Chung E.J."/>
            <person name="Chung Y.R."/>
        </authorList>
    </citation>
    <scope>NUCLEOTIDE SEQUENCE [LARGE SCALE GENOMIC DNA]</scope>
    <source>
        <strain evidence="9 10">YC6258</strain>
    </source>
</reference>
<keyword evidence="3 9" id="KW-0808">Transferase</keyword>